<reference evidence="2" key="1">
    <citation type="journal article" date="2010" name="Science">
        <title>Plasticity of animal genome architecture unmasked by rapid evolution of a pelagic tunicate.</title>
        <authorList>
            <person name="Denoeud F."/>
            <person name="Henriet S."/>
            <person name="Mungpakdee S."/>
            <person name="Aury J.M."/>
            <person name="Da Silva C."/>
            <person name="Brinkmann H."/>
            <person name="Mikhaleva J."/>
            <person name="Olsen L.C."/>
            <person name="Jubin C."/>
            <person name="Canestro C."/>
            <person name="Bouquet J.M."/>
            <person name="Danks G."/>
            <person name="Poulain J."/>
            <person name="Campsteijn C."/>
            <person name="Adamski M."/>
            <person name="Cross I."/>
            <person name="Yadetie F."/>
            <person name="Muffato M."/>
            <person name="Louis A."/>
            <person name="Butcher S."/>
            <person name="Tsagkogeorga G."/>
            <person name="Konrad A."/>
            <person name="Singh S."/>
            <person name="Jensen M.F."/>
            <person name="Cong E.H."/>
            <person name="Eikeseth-Otteraa H."/>
            <person name="Noel B."/>
            <person name="Anthouard V."/>
            <person name="Porcel B.M."/>
            <person name="Kachouri-Lafond R."/>
            <person name="Nishino A."/>
            <person name="Ugolini M."/>
            <person name="Chourrout P."/>
            <person name="Nishida H."/>
            <person name="Aasland R."/>
            <person name="Huzurbazar S."/>
            <person name="Westhof E."/>
            <person name="Delsuc F."/>
            <person name="Lehrach H."/>
            <person name="Reinhardt R."/>
            <person name="Weissenbach J."/>
            <person name="Roy S.W."/>
            <person name="Artiguenave F."/>
            <person name="Postlethwait J.H."/>
            <person name="Manak J.R."/>
            <person name="Thompson E.M."/>
            <person name="Jaillon O."/>
            <person name="Du Pasquier L."/>
            <person name="Boudinot P."/>
            <person name="Liberles D.A."/>
            <person name="Volff J.N."/>
            <person name="Philippe H."/>
            <person name="Lenhard B."/>
            <person name="Roest Crollius H."/>
            <person name="Wincker P."/>
            <person name="Chourrout D."/>
        </authorList>
    </citation>
    <scope>NUCLEOTIDE SEQUENCE [LARGE SCALE GENOMIC DNA]</scope>
</reference>
<dbReference type="PANTHER" id="PTHR21255">
    <property type="entry name" value="T-COMPLEX-ASSOCIATED-TESTIS-EXPRESSED 1/ DYNEIN LIGHT CHAIN"/>
    <property type="match status" value="1"/>
</dbReference>
<evidence type="ECO:0000313" key="2">
    <source>
        <dbReference type="EMBL" id="CBY31965.1"/>
    </source>
</evidence>
<dbReference type="Proteomes" id="UP000011014">
    <property type="component" value="Unassembled WGS sequence"/>
</dbReference>
<dbReference type="Gene3D" id="3.30.1140.40">
    <property type="entry name" value="Tctex-1"/>
    <property type="match status" value="1"/>
</dbReference>
<dbReference type="Pfam" id="PF03645">
    <property type="entry name" value="Tctex-1"/>
    <property type="match status" value="1"/>
</dbReference>
<accession>E4Y8L5</accession>
<dbReference type="CDD" id="cd21455">
    <property type="entry name" value="DLC-like_DYNLT1_DYNLT3"/>
    <property type="match status" value="1"/>
</dbReference>
<proteinExistence type="inferred from homology"/>
<dbReference type="EMBL" id="FN654325">
    <property type="protein sequence ID" value="CBY31965.1"/>
    <property type="molecule type" value="Genomic_DNA"/>
</dbReference>
<dbReference type="GO" id="GO:0045505">
    <property type="term" value="F:dynein intermediate chain binding"/>
    <property type="evidence" value="ECO:0007669"/>
    <property type="project" value="TreeGrafter"/>
</dbReference>
<gene>
    <name evidence="2" type="ORF">GSOID_T00029190001</name>
</gene>
<dbReference type="GO" id="GO:0005737">
    <property type="term" value="C:cytoplasm"/>
    <property type="evidence" value="ECO:0007669"/>
    <property type="project" value="TreeGrafter"/>
</dbReference>
<evidence type="ECO:0000256" key="1">
    <source>
        <dbReference type="ARBA" id="ARBA00005361"/>
    </source>
</evidence>
<dbReference type="InterPro" id="IPR038586">
    <property type="entry name" value="Tctex-1-like_sf"/>
</dbReference>
<sequence length="118" mass="13492">KHVIVMGGAEEKAFPTEKATEIIKEQITSVIGDQNYSRSHAEQWSKSISENIAEELKKLNLDDIKFVINITLLEKTDKCCSTASQCIWDSDKDRQIKVRWENKGLHVFADVFALSFVY</sequence>
<organism evidence="2">
    <name type="scientific">Oikopleura dioica</name>
    <name type="common">Tunicate</name>
    <dbReference type="NCBI Taxonomy" id="34765"/>
    <lineage>
        <taxon>Eukaryota</taxon>
        <taxon>Metazoa</taxon>
        <taxon>Chordata</taxon>
        <taxon>Tunicata</taxon>
        <taxon>Appendicularia</taxon>
        <taxon>Copelata</taxon>
        <taxon>Oikopleuridae</taxon>
        <taxon>Oikopleura</taxon>
    </lineage>
</organism>
<protein>
    <recommendedName>
        <fullName evidence="3">Dynein light chain</fullName>
    </recommendedName>
</protein>
<dbReference type="GO" id="GO:0007018">
    <property type="term" value="P:microtubule-based movement"/>
    <property type="evidence" value="ECO:0007669"/>
    <property type="project" value="TreeGrafter"/>
</dbReference>
<comment type="similarity">
    <text evidence="1">Belongs to the dynein light chain Tctex-type family.</text>
</comment>
<evidence type="ECO:0008006" key="3">
    <source>
        <dbReference type="Google" id="ProtNLM"/>
    </source>
</evidence>
<dbReference type="InterPro" id="IPR005334">
    <property type="entry name" value="Tctex-1-like"/>
</dbReference>
<name>E4Y8L5_OIKDI</name>
<dbReference type="GO" id="GO:0005868">
    <property type="term" value="C:cytoplasmic dynein complex"/>
    <property type="evidence" value="ECO:0007669"/>
    <property type="project" value="TreeGrafter"/>
</dbReference>
<dbReference type="AlphaFoldDB" id="E4Y8L5"/>
<feature type="non-terminal residue" evidence="2">
    <location>
        <position position="1"/>
    </location>
</feature>